<dbReference type="Pfam" id="PF17645">
    <property type="entry name" value="Amdase"/>
    <property type="match status" value="1"/>
</dbReference>
<dbReference type="InterPro" id="IPR026286">
    <property type="entry name" value="MaiA/AMDase"/>
</dbReference>
<dbReference type="PANTHER" id="PTHR40267">
    <property type="entry name" value="BLR3294 PROTEIN"/>
    <property type="match status" value="1"/>
</dbReference>
<dbReference type="InterPro" id="IPR053714">
    <property type="entry name" value="Iso_Racemase_Enz_sf"/>
</dbReference>
<protein>
    <submittedName>
        <fullName evidence="1">IgiC</fullName>
    </submittedName>
</protein>
<gene>
    <name evidence="1" type="primary">igiC</name>
</gene>
<reference evidence="1" key="1">
    <citation type="submission" date="1998-09" db="EMBL/GenBank/DDBJ databases">
        <title>Structural and regulatory genes controlling indigoidine production in Vogesella indigofera: involvement of a peptide synthetase homolog.</title>
        <authorList>
            <person name="van de Loo F.J."/>
            <person name="Keese P."/>
            <person name="Llewellyn D."/>
        </authorList>
    </citation>
    <scope>NUCLEOTIDE SEQUENCE</scope>
    <source>
        <strain evidence="1">ATCC19706</strain>
    </source>
</reference>
<dbReference type="AlphaFoldDB" id="Q9RBX5"/>
<evidence type="ECO:0000313" key="1">
    <source>
        <dbReference type="EMBL" id="AAD54006.1"/>
    </source>
</evidence>
<dbReference type="PIRSF" id="PIRSF015736">
    <property type="entry name" value="MI"/>
    <property type="match status" value="1"/>
</dbReference>
<dbReference type="Gene3D" id="3.40.50.12500">
    <property type="match status" value="1"/>
</dbReference>
<name>Q9RBX5_VOGIN</name>
<organism evidence="1">
    <name type="scientific">Vogesella indigofera</name>
    <name type="common">Pseudomonas indigofera</name>
    <dbReference type="NCBI Taxonomy" id="45465"/>
    <lineage>
        <taxon>Bacteria</taxon>
        <taxon>Pseudomonadati</taxon>
        <taxon>Pseudomonadota</taxon>
        <taxon>Betaproteobacteria</taxon>
        <taxon>Neisseriales</taxon>
        <taxon>Chromobacteriaceae</taxon>
        <taxon>Vogesella</taxon>
    </lineage>
</organism>
<dbReference type="PANTHER" id="PTHR40267:SF1">
    <property type="entry name" value="BLR3294 PROTEIN"/>
    <property type="match status" value="1"/>
</dbReference>
<accession>Q9RBX5</accession>
<proteinExistence type="predicted"/>
<dbReference type="EMBL" id="AF088856">
    <property type="protein sequence ID" value="AAD54006.1"/>
    <property type="molecule type" value="Genomic_DNA"/>
</dbReference>
<sequence>MTFFSGWSAISIACQGQNRSKMSNANKILGHRLRVGVVIPSTNTSAQPEMDDMRPYGVTNHVGRMVIVDQSLVAEPGFNSVIQAMRRATEPAIKSLQDCQLDRIIVAVSPDAYWRGVEAHAQMLAQLQDTAGGVGITCSADAIEEALARLGGVRRIGLISPYTAIGNEAVAQFFVDKGYEVVALANLANLGGQSPSRIAEVSLQDLRNAVDTANAPGVEAIVQVGTNVPMASFAHTAEQWTGKPVIANNTVLYWHALRMSGIDDQFDGFGRLFSCC</sequence>